<keyword evidence="1 3" id="KW-0378">Hydrolase</keyword>
<dbReference type="Gene3D" id="3.40.50.850">
    <property type="entry name" value="Isochorismatase-like"/>
    <property type="match status" value="1"/>
</dbReference>
<organism evidence="3 4">
    <name type="scientific">Silvimonas amylolytica</name>
    <dbReference type="NCBI Taxonomy" id="449663"/>
    <lineage>
        <taxon>Bacteria</taxon>
        <taxon>Pseudomonadati</taxon>
        <taxon>Pseudomonadota</taxon>
        <taxon>Betaproteobacteria</taxon>
        <taxon>Neisseriales</taxon>
        <taxon>Chitinibacteraceae</taxon>
        <taxon>Silvimonas</taxon>
    </lineage>
</organism>
<feature type="domain" description="Isochorismatase-like" evidence="2">
    <location>
        <begin position="20"/>
        <end position="211"/>
    </location>
</feature>
<dbReference type="GO" id="GO:0016787">
    <property type="term" value="F:hydrolase activity"/>
    <property type="evidence" value="ECO:0007669"/>
    <property type="project" value="UniProtKB-KW"/>
</dbReference>
<dbReference type="CDD" id="cd00431">
    <property type="entry name" value="cysteine_hydrolases"/>
    <property type="match status" value="1"/>
</dbReference>
<dbReference type="InterPro" id="IPR000868">
    <property type="entry name" value="Isochorismatase-like_dom"/>
</dbReference>
<dbReference type="EMBL" id="BMLY01000010">
    <property type="protein sequence ID" value="GGP28125.1"/>
    <property type="molecule type" value="Genomic_DNA"/>
</dbReference>
<name>A0ABQ2PSB7_9NEIS</name>
<evidence type="ECO:0000256" key="1">
    <source>
        <dbReference type="ARBA" id="ARBA00022801"/>
    </source>
</evidence>
<accession>A0ABQ2PSB7</accession>
<proteinExistence type="predicted"/>
<evidence type="ECO:0000313" key="3">
    <source>
        <dbReference type="EMBL" id="GGP28125.1"/>
    </source>
</evidence>
<keyword evidence="4" id="KW-1185">Reference proteome</keyword>
<dbReference type="InterPro" id="IPR036380">
    <property type="entry name" value="Isochorismatase-like_sf"/>
</dbReference>
<dbReference type="PANTHER" id="PTHR43540:SF9">
    <property type="entry name" value="FAMILY HYDROLASE, PUTATIVE (AFU_ORTHOLOGUE AFUA_2G08700)-RELATED"/>
    <property type="match status" value="1"/>
</dbReference>
<evidence type="ECO:0000259" key="2">
    <source>
        <dbReference type="Pfam" id="PF00857"/>
    </source>
</evidence>
<dbReference type="PANTHER" id="PTHR43540">
    <property type="entry name" value="PEROXYUREIDOACRYLATE/UREIDOACRYLATE AMIDOHYDROLASE-RELATED"/>
    <property type="match status" value="1"/>
</dbReference>
<comment type="caution">
    <text evidence="3">The sequence shown here is derived from an EMBL/GenBank/DDBJ whole genome shotgun (WGS) entry which is preliminary data.</text>
</comment>
<protein>
    <submittedName>
        <fullName evidence="3">Cysteine hydrolase</fullName>
    </submittedName>
</protein>
<dbReference type="Pfam" id="PF00857">
    <property type="entry name" value="Isochorismatase"/>
    <property type="match status" value="1"/>
</dbReference>
<evidence type="ECO:0000313" key="4">
    <source>
        <dbReference type="Proteomes" id="UP000621859"/>
    </source>
</evidence>
<dbReference type="SUPFAM" id="SSF52499">
    <property type="entry name" value="Isochorismatase-like hydrolases"/>
    <property type="match status" value="1"/>
</dbReference>
<dbReference type="InterPro" id="IPR050272">
    <property type="entry name" value="Isochorismatase-like_hydrls"/>
</dbReference>
<reference evidence="4" key="1">
    <citation type="journal article" date="2019" name="Int. J. Syst. Evol. Microbiol.">
        <title>The Global Catalogue of Microorganisms (GCM) 10K type strain sequencing project: providing services to taxonomists for standard genome sequencing and annotation.</title>
        <authorList>
            <consortium name="The Broad Institute Genomics Platform"/>
            <consortium name="The Broad Institute Genome Sequencing Center for Infectious Disease"/>
            <person name="Wu L."/>
            <person name="Ma J."/>
        </authorList>
    </citation>
    <scope>NUCLEOTIDE SEQUENCE [LARGE SCALE GENOMIC DNA]</scope>
    <source>
        <strain evidence="4">CGMCC 1.8860</strain>
    </source>
</reference>
<dbReference type="Proteomes" id="UP000621859">
    <property type="component" value="Unassembled WGS sequence"/>
</dbReference>
<sequence length="238" mass="25905">MMISVSCHYDRHFDFAPQRTALIVIDMQRDFLAPEGASGVSGFDLAPLRAIIPRVQNMLGAARRHGVSVFHTREGHRADLADLSATKRQRTLEAGAQVGSSGPLGRFMVRGEFGHDLIDELQPAVGEPIIDKPGYGAFYATDLEHLLRSKGITHLLLAGVTTQCCVHSTLREAVDRGFSCLTLADCCASFEPALHDATLQIIASEAHLFGWIANGENVISALDNQTIETTRRAIEEKA</sequence>
<gene>
    <name evidence="3" type="ORF">GCM10010971_39440</name>
</gene>